<organism evidence="5 6">
    <name type="scientific">Sphingomonas agrestis</name>
    <dbReference type="NCBI Taxonomy" id="3080540"/>
    <lineage>
        <taxon>Bacteria</taxon>
        <taxon>Pseudomonadati</taxon>
        <taxon>Pseudomonadota</taxon>
        <taxon>Alphaproteobacteria</taxon>
        <taxon>Sphingomonadales</taxon>
        <taxon>Sphingomonadaceae</taxon>
        <taxon>Sphingomonas</taxon>
    </lineage>
</organism>
<name>A0ABU3YBG2_9SPHN</name>
<dbReference type="Gene3D" id="1.10.10.10">
    <property type="entry name" value="Winged helix-like DNA-binding domain superfamily/Winged helix DNA-binding domain"/>
    <property type="match status" value="1"/>
</dbReference>
<dbReference type="Pfam" id="PF01638">
    <property type="entry name" value="HxlR"/>
    <property type="match status" value="1"/>
</dbReference>
<sequence length="127" mass="14131">MDFLPGGSPRLDVMRADCRARSVLTVLAERWALLIIDALGEGPRRTSELRRRIGGISEKMLIQTLRRLEALGLIERRDYREVPPKVEYALTKRGASLSPIVSTLDRWVEENALDMLPGAAASTAGEM</sequence>
<keyword evidence="3" id="KW-0804">Transcription</keyword>
<evidence type="ECO:0000256" key="1">
    <source>
        <dbReference type="ARBA" id="ARBA00023015"/>
    </source>
</evidence>
<comment type="caution">
    <text evidence="5">The sequence shown here is derived from an EMBL/GenBank/DDBJ whole genome shotgun (WGS) entry which is preliminary data.</text>
</comment>
<dbReference type="InterPro" id="IPR036388">
    <property type="entry name" value="WH-like_DNA-bd_sf"/>
</dbReference>
<dbReference type="EMBL" id="JAWJEJ010000002">
    <property type="protein sequence ID" value="MDV3458730.1"/>
    <property type="molecule type" value="Genomic_DNA"/>
</dbReference>
<protein>
    <submittedName>
        <fullName evidence="5">Helix-turn-helix domain-containing protein</fullName>
    </submittedName>
</protein>
<keyword evidence="6" id="KW-1185">Reference proteome</keyword>
<evidence type="ECO:0000313" key="5">
    <source>
        <dbReference type="EMBL" id="MDV3458730.1"/>
    </source>
</evidence>
<evidence type="ECO:0000313" key="6">
    <source>
        <dbReference type="Proteomes" id="UP001273531"/>
    </source>
</evidence>
<dbReference type="InterPro" id="IPR011991">
    <property type="entry name" value="ArsR-like_HTH"/>
</dbReference>
<proteinExistence type="predicted"/>
<evidence type="ECO:0000259" key="4">
    <source>
        <dbReference type="PROSITE" id="PS51118"/>
    </source>
</evidence>
<accession>A0ABU3YBG2</accession>
<dbReference type="SUPFAM" id="SSF46785">
    <property type="entry name" value="Winged helix' DNA-binding domain"/>
    <property type="match status" value="1"/>
</dbReference>
<dbReference type="CDD" id="cd00090">
    <property type="entry name" value="HTH_ARSR"/>
    <property type="match status" value="1"/>
</dbReference>
<reference evidence="5 6" key="1">
    <citation type="submission" date="2023-10" db="EMBL/GenBank/DDBJ databases">
        <title>Sphingomonas sp. HF-S4 16S ribosomal RNA gene Genome sequencing and assembly.</title>
        <authorList>
            <person name="Lee H."/>
        </authorList>
    </citation>
    <scope>NUCLEOTIDE SEQUENCE [LARGE SCALE GENOMIC DNA]</scope>
    <source>
        <strain evidence="5 6">HF-S4</strain>
    </source>
</reference>
<dbReference type="PANTHER" id="PTHR33204">
    <property type="entry name" value="TRANSCRIPTIONAL REGULATOR, MARR FAMILY"/>
    <property type="match status" value="1"/>
</dbReference>
<dbReference type="RefSeq" id="WP_317227904.1">
    <property type="nucleotide sequence ID" value="NZ_JAWJEJ010000002.1"/>
</dbReference>
<evidence type="ECO:0000256" key="3">
    <source>
        <dbReference type="ARBA" id="ARBA00023163"/>
    </source>
</evidence>
<keyword evidence="2" id="KW-0238">DNA-binding</keyword>
<dbReference type="InterPro" id="IPR036390">
    <property type="entry name" value="WH_DNA-bd_sf"/>
</dbReference>
<dbReference type="InterPro" id="IPR002577">
    <property type="entry name" value="HTH_HxlR"/>
</dbReference>
<keyword evidence="1" id="KW-0805">Transcription regulation</keyword>
<dbReference type="Proteomes" id="UP001273531">
    <property type="component" value="Unassembled WGS sequence"/>
</dbReference>
<feature type="domain" description="HTH hxlR-type" evidence="4">
    <location>
        <begin position="18"/>
        <end position="116"/>
    </location>
</feature>
<dbReference type="PROSITE" id="PS51118">
    <property type="entry name" value="HTH_HXLR"/>
    <property type="match status" value="1"/>
</dbReference>
<gene>
    <name evidence="5" type="ORF">RZN05_17160</name>
</gene>
<dbReference type="PANTHER" id="PTHR33204:SF18">
    <property type="entry name" value="TRANSCRIPTIONAL REGULATORY PROTEIN"/>
    <property type="match status" value="1"/>
</dbReference>
<evidence type="ECO:0000256" key="2">
    <source>
        <dbReference type="ARBA" id="ARBA00023125"/>
    </source>
</evidence>